<feature type="region of interest" description="Disordered" evidence="1">
    <location>
        <begin position="42"/>
        <end position="63"/>
    </location>
</feature>
<evidence type="ECO:0000313" key="4">
    <source>
        <dbReference type="Proteomes" id="UP000238823"/>
    </source>
</evidence>
<dbReference type="Gene3D" id="1.10.620.20">
    <property type="entry name" value="Ribonucleotide Reductase, subunit A"/>
    <property type="match status" value="1"/>
</dbReference>
<evidence type="ECO:0000256" key="1">
    <source>
        <dbReference type="SAM" id="MobiDB-lite"/>
    </source>
</evidence>
<dbReference type="CDD" id="cd00657">
    <property type="entry name" value="Ferritin_like"/>
    <property type="match status" value="1"/>
</dbReference>
<reference evidence="3 4" key="1">
    <citation type="submission" date="2018-03" db="EMBL/GenBank/DDBJ databases">
        <title>Draft Genome Sequences of the Obligatory Marine Myxobacteria Enhygromyxa salina SWB007.</title>
        <authorList>
            <person name="Poehlein A."/>
            <person name="Moghaddam J.A."/>
            <person name="Harms H."/>
            <person name="Alanjari M."/>
            <person name="Koenig G.M."/>
            <person name="Daniel R."/>
            <person name="Schaeberle T.F."/>
        </authorList>
    </citation>
    <scope>NUCLEOTIDE SEQUENCE [LARGE SCALE GENOMIC DNA]</scope>
    <source>
        <strain evidence="3 4">SWB007</strain>
    </source>
</reference>
<protein>
    <recommendedName>
        <fullName evidence="2">Rubrerythrin diiron-binding domain-containing protein</fullName>
    </recommendedName>
</protein>
<accession>A0A2S9XR76</accession>
<dbReference type="InterPro" id="IPR012348">
    <property type="entry name" value="RNR-like"/>
</dbReference>
<organism evidence="3 4">
    <name type="scientific">Enhygromyxa salina</name>
    <dbReference type="NCBI Taxonomy" id="215803"/>
    <lineage>
        <taxon>Bacteria</taxon>
        <taxon>Pseudomonadati</taxon>
        <taxon>Myxococcota</taxon>
        <taxon>Polyangia</taxon>
        <taxon>Nannocystales</taxon>
        <taxon>Nannocystaceae</taxon>
        <taxon>Enhygromyxa</taxon>
    </lineage>
</organism>
<proteinExistence type="predicted"/>
<dbReference type="Pfam" id="PF02915">
    <property type="entry name" value="Rubrerythrin"/>
    <property type="match status" value="1"/>
</dbReference>
<evidence type="ECO:0000313" key="3">
    <source>
        <dbReference type="EMBL" id="PRP95240.1"/>
    </source>
</evidence>
<dbReference type="Proteomes" id="UP000238823">
    <property type="component" value="Unassembled WGS sequence"/>
</dbReference>
<name>A0A2S9XR76_9BACT</name>
<sequence length="431" mass="46043">MLAWQDMLDSGALTRMETRRARLEWALLAAIASWGSACAPPNIPDEDGAEQGSDSEDEGISPGDLFPEPDPEICFAQIDAAGSGDCITVLGYRWAVGGCESVKGCACVGADCDLLFADREVCREAYFHCALCDPCPDDMTCTVHCGGVGYITDWYCAEGGSCWPDEMEYPCNYEHEGQRIGADLECSGLGRAIFAAGFEDPSPQPTPKTMPDPALVAASAWARIAACEAASADVFEALANHLDALAAPAPFADDARSFASDERRHAHLAWAIARTRNPAVVMPTIPPTSSPTSVAQLVEHTIQGGCVGETLSALELEHMAAACSDPAIASTLATIAEDEARHAEHAWMLLAWLLRRYPELRPLAAATFARASDPIRLDVDIDLDAHGLLKDGKRAQLWALGRRRVVDRLAAQLLVQPPSKTPPVDVLGCTA</sequence>
<dbReference type="EMBL" id="PVNL01000138">
    <property type="protein sequence ID" value="PRP95240.1"/>
    <property type="molecule type" value="Genomic_DNA"/>
</dbReference>
<dbReference type="GO" id="GO:0016491">
    <property type="term" value="F:oxidoreductase activity"/>
    <property type="evidence" value="ECO:0007669"/>
    <property type="project" value="InterPro"/>
</dbReference>
<evidence type="ECO:0000259" key="2">
    <source>
        <dbReference type="Pfam" id="PF02915"/>
    </source>
</evidence>
<comment type="caution">
    <text evidence="3">The sequence shown here is derived from an EMBL/GenBank/DDBJ whole genome shotgun (WGS) entry which is preliminary data.</text>
</comment>
<gene>
    <name evidence="3" type="ORF">ENSA7_75540</name>
</gene>
<feature type="compositionally biased region" description="Acidic residues" evidence="1">
    <location>
        <begin position="44"/>
        <end position="59"/>
    </location>
</feature>
<feature type="domain" description="Rubrerythrin diiron-binding" evidence="2">
    <location>
        <begin position="255"/>
        <end position="346"/>
    </location>
</feature>
<dbReference type="AlphaFoldDB" id="A0A2S9XR76"/>
<dbReference type="GO" id="GO:0046872">
    <property type="term" value="F:metal ion binding"/>
    <property type="evidence" value="ECO:0007669"/>
    <property type="project" value="InterPro"/>
</dbReference>
<dbReference type="SUPFAM" id="SSF47240">
    <property type="entry name" value="Ferritin-like"/>
    <property type="match status" value="1"/>
</dbReference>
<dbReference type="InterPro" id="IPR009078">
    <property type="entry name" value="Ferritin-like_SF"/>
</dbReference>
<dbReference type="InterPro" id="IPR003251">
    <property type="entry name" value="Rr_diiron-bd_dom"/>
</dbReference>